<dbReference type="EMBL" id="JAJTWT010000002">
    <property type="protein sequence ID" value="MCE4536428.1"/>
    <property type="molecule type" value="Genomic_DNA"/>
</dbReference>
<keyword evidence="2" id="KW-0663">Pyridoxal phosphate</keyword>
<dbReference type="InterPro" id="IPR009006">
    <property type="entry name" value="Ala_racemase/Decarboxylase_C"/>
</dbReference>
<dbReference type="EC" id="5.1.1.1" evidence="5"/>
<dbReference type="SUPFAM" id="SSF50621">
    <property type="entry name" value="Alanine racemase C-terminal domain-like"/>
    <property type="match status" value="1"/>
</dbReference>
<evidence type="ECO:0000256" key="1">
    <source>
        <dbReference type="ARBA" id="ARBA00001933"/>
    </source>
</evidence>
<keyword evidence="3 5" id="KW-0413">Isomerase</keyword>
<dbReference type="PROSITE" id="PS00395">
    <property type="entry name" value="ALANINE_RACEMASE"/>
    <property type="match status" value="1"/>
</dbReference>
<dbReference type="PRINTS" id="PR00992">
    <property type="entry name" value="ALARACEMASE"/>
</dbReference>
<evidence type="ECO:0000313" key="5">
    <source>
        <dbReference type="EMBL" id="MCE4536428.1"/>
    </source>
</evidence>
<dbReference type="SUPFAM" id="SSF51419">
    <property type="entry name" value="PLP-binding barrel"/>
    <property type="match status" value="1"/>
</dbReference>
<dbReference type="Pfam" id="PF00842">
    <property type="entry name" value="Ala_racemase_C"/>
    <property type="match status" value="1"/>
</dbReference>
<protein>
    <submittedName>
        <fullName evidence="5">Alanine racemase</fullName>
        <ecNumber evidence="5">5.1.1.1</ecNumber>
    </submittedName>
</protein>
<comment type="cofactor">
    <cofactor evidence="1">
        <name>pyridoxal 5'-phosphate</name>
        <dbReference type="ChEBI" id="CHEBI:597326"/>
    </cofactor>
</comment>
<dbReference type="Pfam" id="PF01168">
    <property type="entry name" value="Ala_racemase_N"/>
    <property type="match status" value="1"/>
</dbReference>
<feature type="domain" description="Alanine racemase C-terminal" evidence="4">
    <location>
        <begin position="240"/>
        <end position="366"/>
    </location>
</feature>
<dbReference type="InterPro" id="IPR001608">
    <property type="entry name" value="Ala_racemase_N"/>
</dbReference>
<evidence type="ECO:0000313" key="6">
    <source>
        <dbReference type="Proteomes" id="UP001201463"/>
    </source>
</evidence>
<dbReference type="PANTHER" id="PTHR30511">
    <property type="entry name" value="ALANINE RACEMASE"/>
    <property type="match status" value="1"/>
</dbReference>
<dbReference type="Proteomes" id="UP001201463">
    <property type="component" value="Unassembled WGS sequence"/>
</dbReference>
<dbReference type="InterPro" id="IPR020622">
    <property type="entry name" value="Ala_racemase_pyridoxalP-BS"/>
</dbReference>
<comment type="caution">
    <text evidence="5">The sequence shown here is derived from an EMBL/GenBank/DDBJ whole genome shotgun (WGS) entry which is preliminary data.</text>
</comment>
<accession>A0ABS8XCY6</accession>
<sequence length="371" mass="40751">MNGRPAVLTVDLDALASNWQALARLTAPARCAAVVKADAYGLGATPVVRRLLQAGCREFFVARVDEGIRLRDSLADVWPREARLYVLHGAPREAEQDCLTYGLVPVLGSRQQVDHWRALARRLGRALPTALQVDTAMSRQGLSPLILARLIDADDGLAGLATELVISDLVHARNPQHPANRRQLELVHRWRQRFPAARASLACSAGIFLGADFHLDLVRTGAAMYGATPTVGQRTPMRQVVQVQARLLHCQHISTGEPMGDRNTSRAQRPTRLATVALGPVGDYLCGPASHGRLRLQGRRMTWVGRPSTDTVTVDITDVDDERLTPGRLLEVLDEVQDINALAQLARTNAFEVLTSLCGRYRRQYRGSVPL</sequence>
<dbReference type="GO" id="GO:0008784">
    <property type="term" value="F:alanine racemase activity"/>
    <property type="evidence" value="ECO:0007669"/>
    <property type="project" value="UniProtKB-EC"/>
</dbReference>
<dbReference type="PANTHER" id="PTHR30511:SF0">
    <property type="entry name" value="ALANINE RACEMASE, CATABOLIC-RELATED"/>
    <property type="match status" value="1"/>
</dbReference>
<evidence type="ECO:0000256" key="3">
    <source>
        <dbReference type="ARBA" id="ARBA00023235"/>
    </source>
</evidence>
<proteinExistence type="predicted"/>
<dbReference type="SMART" id="SM01005">
    <property type="entry name" value="Ala_racemase_C"/>
    <property type="match status" value="1"/>
</dbReference>
<dbReference type="InterPro" id="IPR011079">
    <property type="entry name" value="Ala_racemase_C"/>
</dbReference>
<name>A0ABS8XCY6_9BURK</name>
<keyword evidence="6" id="KW-1185">Reference proteome</keyword>
<evidence type="ECO:0000256" key="2">
    <source>
        <dbReference type="ARBA" id="ARBA00022898"/>
    </source>
</evidence>
<gene>
    <name evidence="5" type="ORF">LXT12_04055</name>
</gene>
<dbReference type="InterPro" id="IPR000821">
    <property type="entry name" value="Ala_racemase"/>
</dbReference>
<dbReference type="Gene3D" id="2.40.37.10">
    <property type="entry name" value="Lyase, Ornithine Decarboxylase, Chain A, domain 1"/>
    <property type="match status" value="1"/>
</dbReference>
<dbReference type="RefSeq" id="WP_233389746.1">
    <property type="nucleotide sequence ID" value="NZ_JAJTWT010000002.1"/>
</dbReference>
<dbReference type="CDD" id="cd00430">
    <property type="entry name" value="PLPDE_III_AR"/>
    <property type="match status" value="1"/>
</dbReference>
<evidence type="ECO:0000259" key="4">
    <source>
        <dbReference type="SMART" id="SM01005"/>
    </source>
</evidence>
<dbReference type="Gene3D" id="3.20.20.10">
    <property type="entry name" value="Alanine racemase"/>
    <property type="match status" value="1"/>
</dbReference>
<reference evidence="5 6" key="1">
    <citation type="submission" date="2021-12" db="EMBL/GenBank/DDBJ databases">
        <title>Genome seq of p7.</title>
        <authorList>
            <person name="Seo T."/>
        </authorList>
    </citation>
    <scope>NUCLEOTIDE SEQUENCE [LARGE SCALE GENOMIC DNA]</scope>
    <source>
        <strain evidence="5 6">P7</strain>
    </source>
</reference>
<organism evidence="5 6">
    <name type="scientific">Pelomonas caseinilytica</name>
    <dbReference type="NCBI Taxonomy" id="2906763"/>
    <lineage>
        <taxon>Bacteria</taxon>
        <taxon>Pseudomonadati</taxon>
        <taxon>Pseudomonadota</taxon>
        <taxon>Betaproteobacteria</taxon>
        <taxon>Burkholderiales</taxon>
        <taxon>Sphaerotilaceae</taxon>
        <taxon>Roseateles</taxon>
    </lineage>
</organism>
<dbReference type="InterPro" id="IPR029066">
    <property type="entry name" value="PLP-binding_barrel"/>
</dbReference>